<evidence type="ECO:0000256" key="1">
    <source>
        <dbReference type="ARBA" id="ARBA00004613"/>
    </source>
</evidence>
<dbReference type="PRINTS" id="PR01705">
    <property type="entry name" value="TSP1REPEAT"/>
</dbReference>
<feature type="compositionally biased region" description="Pro residues" evidence="6">
    <location>
        <begin position="94"/>
        <end position="105"/>
    </location>
</feature>
<evidence type="ECO:0000313" key="8">
    <source>
        <dbReference type="Proteomes" id="UP000824782"/>
    </source>
</evidence>
<dbReference type="EMBL" id="WNYA01046559">
    <property type="protein sequence ID" value="KAG8536291.1"/>
    <property type="molecule type" value="Genomic_DNA"/>
</dbReference>
<feature type="region of interest" description="Disordered" evidence="6">
    <location>
        <begin position="1"/>
        <end position="26"/>
    </location>
</feature>
<dbReference type="SUPFAM" id="SSF82895">
    <property type="entry name" value="TSP-1 type 1 repeat"/>
    <property type="match status" value="5"/>
</dbReference>
<dbReference type="FunFam" id="2.20.100.10:FF:000001">
    <property type="entry name" value="semaphorin-5A isoform X1"/>
    <property type="match status" value="1"/>
</dbReference>
<keyword evidence="2" id="KW-0964">Secreted</keyword>
<keyword evidence="5" id="KW-1015">Disulfide bond</keyword>
<dbReference type="InterPro" id="IPR054019">
    <property type="entry name" value="CFP_TSR_C"/>
</dbReference>
<evidence type="ECO:0000256" key="3">
    <source>
        <dbReference type="ARBA" id="ARBA00022729"/>
    </source>
</evidence>
<comment type="caution">
    <text evidence="7">The sequence shown here is derived from an EMBL/GenBank/DDBJ whole genome shotgun (WGS) entry which is preliminary data.</text>
</comment>
<dbReference type="AlphaFoldDB" id="A0AAV6YHX0"/>
<evidence type="ECO:0000313" key="7">
    <source>
        <dbReference type="EMBL" id="KAG8536291.1"/>
    </source>
</evidence>
<dbReference type="Pfam" id="PF22195">
    <property type="entry name" value="TSP1_CFP_C"/>
    <property type="match status" value="1"/>
</dbReference>
<evidence type="ECO:0000256" key="6">
    <source>
        <dbReference type="SAM" id="MobiDB-lite"/>
    </source>
</evidence>
<keyword evidence="3" id="KW-0732">Signal</keyword>
<feature type="non-terminal residue" evidence="7">
    <location>
        <position position="1"/>
    </location>
</feature>
<dbReference type="FunFam" id="2.20.100.10:FF:000007">
    <property type="entry name" value="Thrombospondin 1"/>
    <property type="match status" value="1"/>
</dbReference>
<dbReference type="Pfam" id="PF00090">
    <property type="entry name" value="TSP_1"/>
    <property type="match status" value="3"/>
</dbReference>
<evidence type="ECO:0000256" key="4">
    <source>
        <dbReference type="ARBA" id="ARBA00022737"/>
    </source>
</evidence>
<dbReference type="SMART" id="SM00209">
    <property type="entry name" value="TSP1"/>
    <property type="match status" value="5"/>
</dbReference>
<evidence type="ECO:0000256" key="5">
    <source>
        <dbReference type="ARBA" id="ARBA00023157"/>
    </source>
</evidence>
<keyword evidence="8" id="KW-1185">Reference proteome</keyword>
<proteinExistence type="predicted"/>
<evidence type="ECO:0008006" key="9">
    <source>
        <dbReference type="Google" id="ProtNLM"/>
    </source>
</evidence>
<dbReference type="PANTHER" id="PTHR22906">
    <property type="entry name" value="PROPERDIN"/>
    <property type="match status" value="1"/>
</dbReference>
<dbReference type="PROSITE" id="PS50092">
    <property type="entry name" value="TSP1"/>
    <property type="match status" value="5"/>
</dbReference>
<organism evidence="7 8">
    <name type="scientific">Engystomops pustulosus</name>
    <name type="common">Tungara frog</name>
    <name type="synonym">Physalaemus pustulosus</name>
    <dbReference type="NCBI Taxonomy" id="76066"/>
    <lineage>
        <taxon>Eukaryota</taxon>
        <taxon>Metazoa</taxon>
        <taxon>Chordata</taxon>
        <taxon>Craniata</taxon>
        <taxon>Vertebrata</taxon>
        <taxon>Euteleostomi</taxon>
        <taxon>Amphibia</taxon>
        <taxon>Batrachia</taxon>
        <taxon>Anura</taxon>
        <taxon>Neobatrachia</taxon>
        <taxon>Hyloidea</taxon>
        <taxon>Leptodactylidae</taxon>
        <taxon>Leiuperinae</taxon>
        <taxon>Engystomops</taxon>
    </lineage>
</organism>
<protein>
    <recommendedName>
        <fullName evidence="9">Properdin</fullName>
    </recommendedName>
</protein>
<name>A0AAV6YHX0_ENGPU</name>
<dbReference type="InterPro" id="IPR052065">
    <property type="entry name" value="Compl_asym_regulator"/>
</dbReference>
<evidence type="ECO:0000256" key="2">
    <source>
        <dbReference type="ARBA" id="ARBA00022525"/>
    </source>
</evidence>
<feature type="region of interest" description="Disordered" evidence="6">
    <location>
        <begin position="86"/>
        <end position="111"/>
    </location>
</feature>
<dbReference type="InterPro" id="IPR036383">
    <property type="entry name" value="TSP1_rpt_sf"/>
</dbReference>
<sequence length="284" mass="32005">EDGGWSEWSEWSPCSVTCESGTRKRTRECNNPSPKCGGHCDGHNQETELCDTQRICPTHGSWGNWGHWNPCSSSCITEGSGIFPTQPRFRECNNPPPSTSPPGTPCPGSNQESRECRSLPLCEVDGQWGEWQDPSKCSVTCGVGQITQKRLCDKPAPRNGGKYCVGPSTKSIICNTKLQCPIDGQWTPWGEWSTCSRLQDGDIRCKQRVGNQRRHRKCEGQTKDPEGKWCEGSHRDDRACYYIEKCRRPGDWTEWSEWGLCSSSCGESTRQRTRECKPIYPDYP</sequence>
<dbReference type="Proteomes" id="UP000824782">
    <property type="component" value="Unassembled WGS sequence"/>
</dbReference>
<accession>A0AAV6YHX0</accession>
<dbReference type="PANTHER" id="PTHR22906:SF43">
    <property type="entry name" value="PROPERDIN"/>
    <property type="match status" value="1"/>
</dbReference>
<keyword evidence="4" id="KW-0677">Repeat</keyword>
<gene>
    <name evidence="7" type="ORF">GDO81_026710</name>
</gene>
<dbReference type="Gene3D" id="2.20.100.10">
    <property type="entry name" value="Thrombospondin type-1 (TSP1) repeat"/>
    <property type="match status" value="5"/>
</dbReference>
<comment type="subcellular location">
    <subcellularLocation>
        <location evidence="1">Secreted</location>
    </subcellularLocation>
</comment>
<dbReference type="InterPro" id="IPR000884">
    <property type="entry name" value="TSP1_rpt"/>
</dbReference>
<reference evidence="7" key="1">
    <citation type="thesis" date="2020" institute="ProQuest LLC" country="789 East Eisenhower Parkway, Ann Arbor, MI, USA">
        <title>Comparative Genomics and Chromosome Evolution.</title>
        <authorList>
            <person name="Mudd A.B."/>
        </authorList>
    </citation>
    <scope>NUCLEOTIDE SEQUENCE</scope>
    <source>
        <strain evidence="7">237g6f4</strain>
        <tissue evidence="7">Blood</tissue>
    </source>
</reference>